<comment type="caution">
    <text evidence="3">The sequence shown here is derived from an EMBL/GenBank/DDBJ whole genome shotgun (WGS) entry which is preliminary data.</text>
</comment>
<reference evidence="3" key="1">
    <citation type="journal article" date="2014" name="Int. J. Syst. Evol. Microbiol.">
        <title>Complete genome sequence of Corynebacterium casei LMG S-19264T (=DSM 44701T), isolated from a smear-ripened cheese.</title>
        <authorList>
            <consortium name="US DOE Joint Genome Institute (JGI-PGF)"/>
            <person name="Walter F."/>
            <person name="Albersmeier A."/>
            <person name="Kalinowski J."/>
            <person name="Ruckert C."/>
        </authorList>
    </citation>
    <scope>NUCLEOTIDE SEQUENCE</scope>
    <source>
        <strain evidence="3">CGMCC 1.12187</strain>
    </source>
</reference>
<dbReference type="AlphaFoldDB" id="A0A917LPN5"/>
<sequence>MPDTVGTHHDTVELVSVYRRLLTWLGIGTALGACAELATLRPRPFSLPAWSGWPGRCSGSAPSAGVPGVPEPAAGGAPDPRRPGGDTAVPPALGWAVR</sequence>
<keyword evidence="2" id="KW-0812">Transmembrane</keyword>
<evidence type="ECO:0000313" key="3">
    <source>
        <dbReference type="EMBL" id="GGG49340.1"/>
    </source>
</evidence>
<feature type="compositionally biased region" description="Low complexity" evidence="1">
    <location>
        <begin position="61"/>
        <end position="78"/>
    </location>
</feature>
<keyword evidence="2" id="KW-0472">Membrane</keyword>
<name>A0A917LPN5_9MICC</name>
<keyword evidence="4" id="KW-1185">Reference proteome</keyword>
<protein>
    <submittedName>
        <fullName evidence="3">Uncharacterized protein</fullName>
    </submittedName>
</protein>
<proteinExistence type="predicted"/>
<gene>
    <name evidence="3" type="ORF">GCM10011374_09750</name>
</gene>
<evidence type="ECO:0000256" key="2">
    <source>
        <dbReference type="SAM" id="Phobius"/>
    </source>
</evidence>
<keyword evidence="2" id="KW-1133">Transmembrane helix</keyword>
<feature type="region of interest" description="Disordered" evidence="1">
    <location>
        <begin position="56"/>
        <end position="98"/>
    </location>
</feature>
<evidence type="ECO:0000313" key="4">
    <source>
        <dbReference type="Proteomes" id="UP000638848"/>
    </source>
</evidence>
<feature type="transmembrane region" description="Helical" evidence="2">
    <location>
        <begin position="21"/>
        <end position="40"/>
    </location>
</feature>
<organism evidence="3 4">
    <name type="scientific">Kocuria dechangensis</name>
    <dbReference type="NCBI Taxonomy" id="1176249"/>
    <lineage>
        <taxon>Bacteria</taxon>
        <taxon>Bacillati</taxon>
        <taxon>Actinomycetota</taxon>
        <taxon>Actinomycetes</taxon>
        <taxon>Micrococcales</taxon>
        <taxon>Micrococcaceae</taxon>
        <taxon>Kocuria</taxon>
    </lineage>
</organism>
<dbReference type="EMBL" id="BMEQ01000003">
    <property type="protein sequence ID" value="GGG49340.1"/>
    <property type="molecule type" value="Genomic_DNA"/>
</dbReference>
<dbReference type="Proteomes" id="UP000638848">
    <property type="component" value="Unassembled WGS sequence"/>
</dbReference>
<reference evidence="3" key="2">
    <citation type="submission" date="2020-09" db="EMBL/GenBank/DDBJ databases">
        <authorList>
            <person name="Sun Q."/>
            <person name="Zhou Y."/>
        </authorList>
    </citation>
    <scope>NUCLEOTIDE SEQUENCE</scope>
    <source>
        <strain evidence="3">CGMCC 1.12187</strain>
    </source>
</reference>
<accession>A0A917LPN5</accession>
<evidence type="ECO:0000256" key="1">
    <source>
        <dbReference type="SAM" id="MobiDB-lite"/>
    </source>
</evidence>